<dbReference type="EMBL" id="JABFAF010000011">
    <property type="protein sequence ID" value="MBA0869701.1"/>
    <property type="molecule type" value="Genomic_DNA"/>
</dbReference>
<dbReference type="AlphaFoldDB" id="A0A7J9MFF9"/>
<dbReference type="OrthoDB" id="993057at2759"/>
<reference evidence="1 2" key="1">
    <citation type="journal article" date="2019" name="Genome Biol. Evol.">
        <title>Insights into the evolution of the New World diploid cottons (Gossypium, subgenus Houzingenia) based on genome sequencing.</title>
        <authorList>
            <person name="Grover C.E."/>
            <person name="Arick M.A. 2nd"/>
            <person name="Thrash A."/>
            <person name="Conover J.L."/>
            <person name="Sanders W.S."/>
            <person name="Peterson D.G."/>
            <person name="Frelichowski J.E."/>
            <person name="Scheffler J.A."/>
            <person name="Scheffler B.E."/>
            <person name="Wendel J.F."/>
        </authorList>
    </citation>
    <scope>NUCLEOTIDE SEQUENCE [LARGE SCALE GENOMIC DNA]</scope>
    <source>
        <strain evidence="1">1</strain>
        <tissue evidence="1">Leaf</tissue>
    </source>
</reference>
<keyword evidence="2" id="KW-1185">Reference proteome</keyword>
<evidence type="ECO:0000313" key="1">
    <source>
        <dbReference type="EMBL" id="MBA0869701.1"/>
    </source>
</evidence>
<protein>
    <submittedName>
        <fullName evidence="1">Uncharacterized protein</fullName>
    </submittedName>
</protein>
<comment type="caution">
    <text evidence="1">The sequence shown here is derived from an EMBL/GenBank/DDBJ whole genome shotgun (WGS) entry which is preliminary data.</text>
</comment>
<name>A0A7J9MFF9_GOSSC</name>
<proteinExistence type="predicted"/>
<accession>A0A7J9MFF9</accession>
<gene>
    <name evidence="1" type="ORF">Goshw_001989</name>
</gene>
<sequence>MNILKESNTKKIDKKRIRNEFLSQLRGEEDKHEEFIDEVSAIRQATRESIQSQHE</sequence>
<dbReference type="Proteomes" id="UP000593576">
    <property type="component" value="Unassembled WGS sequence"/>
</dbReference>
<evidence type="ECO:0000313" key="2">
    <source>
        <dbReference type="Proteomes" id="UP000593576"/>
    </source>
</evidence>
<organism evidence="1 2">
    <name type="scientific">Gossypium schwendimanii</name>
    <name type="common">Cotton</name>
    <dbReference type="NCBI Taxonomy" id="34291"/>
    <lineage>
        <taxon>Eukaryota</taxon>
        <taxon>Viridiplantae</taxon>
        <taxon>Streptophyta</taxon>
        <taxon>Embryophyta</taxon>
        <taxon>Tracheophyta</taxon>
        <taxon>Spermatophyta</taxon>
        <taxon>Magnoliopsida</taxon>
        <taxon>eudicotyledons</taxon>
        <taxon>Gunneridae</taxon>
        <taxon>Pentapetalae</taxon>
        <taxon>rosids</taxon>
        <taxon>malvids</taxon>
        <taxon>Malvales</taxon>
        <taxon>Malvaceae</taxon>
        <taxon>Malvoideae</taxon>
        <taxon>Gossypium</taxon>
    </lineage>
</organism>